<dbReference type="PANTHER" id="PTHR24171">
    <property type="entry name" value="ANKYRIN REPEAT DOMAIN-CONTAINING PROTEIN 39-RELATED"/>
    <property type="match status" value="1"/>
</dbReference>
<protein>
    <submittedName>
        <fullName evidence="5">Uncharacterized protein</fullName>
    </submittedName>
</protein>
<feature type="region of interest" description="Disordered" evidence="4">
    <location>
        <begin position="492"/>
        <end position="555"/>
    </location>
</feature>
<feature type="compositionally biased region" description="Polar residues" evidence="4">
    <location>
        <begin position="312"/>
        <end position="326"/>
    </location>
</feature>
<evidence type="ECO:0000256" key="4">
    <source>
        <dbReference type="SAM" id="MobiDB-lite"/>
    </source>
</evidence>
<dbReference type="OrthoDB" id="341259at2759"/>
<evidence type="ECO:0000256" key="2">
    <source>
        <dbReference type="ARBA" id="ARBA00023043"/>
    </source>
</evidence>
<dbReference type="InterPro" id="IPR036770">
    <property type="entry name" value="Ankyrin_rpt-contain_sf"/>
</dbReference>
<dbReference type="SUPFAM" id="SSF48403">
    <property type="entry name" value="Ankyrin repeat"/>
    <property type="match status" value="1"/>
</dbReference>
<feature type="compositionally biased region" description="Polar residues" evidence="4">
    <location>
        <begin position="369"/>
        <end position="410"/>
    </location>
</feature>
<keyword evidence="1" id="KW-0677">Repeat</keyword>
<sequence>MAEKDATARLRRAVKENNLFLVKRLIQRTDMRNPDTAPRRFTSLAWAAVLGHEETFEFLLTAGHDDEELSRDSENDTILMLLADQTPTPSNAYISTGASQDNTGAYLRMARLYYDRYSWVLDWSNVHGKTALHIAALKGNEELVRMLCDLGADFDLSDKKGNTPLHYASSWGHIPTVQLLIERGCQYSARNNQGFTASDYAYSFSTRDTLQDTARAQFENNKKQRRNIFAQAAQAASKGNEWGAGVPNALPVPVKDRNASRMRSGSGTSRTTATSDSGDPDMMIPGGQLSSSPSQPSTGSSSGFFVQSHSSLNTPHVTSSNASTLPPHSGTPKGCSMVAPPSHPASALSPIASRMRERDADAMEKYLNRNRSGSQGTASTDTKSQNGSHFASAGPSSNGDDITALMSGTITPRKLRPSVSAAQLRTTQIQNTSSSGNVTPQHESVSRNRSGTSPSTTRNATSPLPSLARSSSTSKSLRSIGSMDRLSFDAMESYTGPPSQYAQFPEPPVMTGDQSTPTNGRRKAFNILSKPLQTFENSSTSSHRRGMSTNSARGS</sequence>
<feature type="compositionally biased region" description="Polar residues" evidence="4">
    <location>
        <begin position="531"/>
        <end position="555"/>
    </location>
</feature>
<dbReference type="PROSITE" id="PS50297">
    <property type="entry name" value="ANK_REP_REGION"/>
    <property type="match status" value="2"/>
</dbReference>
<dbReference type="SMART" id="SM00248">
    <property type="entry name" value="ANK"/>
    <property type="match status" value="3"/>
</dbReference>
<feature type="repeat" description="ANK" evidence="3">
    <location>
        <begin position="127"/>
        <end position="159"/>
    </location>
</feature>
<feature type="compositionally biased region" description="Low complexity" evidence="4">
    <location>
        <begin position="285"/>
        <end position="311"/>
    </location>
</feature>
<dbReference type="EMBL" id="KN831771">
    <property type="protein sequence ID" value="KIM46061.1"/>
    <property type="molecule type" value="Genomic_DNA"/>
</dbReference>
<dbReference type="AlphaFoldDB" id="A0A0C3CQB3"/>
<feature type="region of interest" description="Disordered" evidence="4">
    <location>
        <begin position="367"/>
        <end position="479"/>
    </location>
</feature>
<feature type="compositionally biased region" description="Low complexity" evidence="4">
    <location>
        <begin position="261"/>
        <end position="277"/>
    </location>
</feature>
<keyword evidence="2 3" id="KW-0040">ANK repeat</keyword>
<reference evidence="5 6" key="1">
    <citation type="submission" date="2014-04" db="EMBL/GenBank/DDBJ databases">
        <authorList>
            <consortium name="DOE Joint Genome Institute"/>
            <person name="Kuo A."/>
            <person name="Gay G."/>
            <person name="Dore J."/>
            <person name="Kohler A."/>
            <person name="Nagy L.G."/>
            <person name="Floudas D."/>
            <person name="Copeland A."/>
            <person name="Barry K.W."/>
            <person name="Cichocki N."/>
            <person name="Veneault-Fourrey C."/>
            <person name="LaButti K."/>
            <person name="Lindquist E.A."/>
            <person name="Lipzen A."/>
            <person name="Lundell T."/>
            <person name="Morin E."/>
            <person name="Murat C."/>
            <person name="Sun H."/>
            <person name="Tunlid A."/>
            <person name="Henrissat B."/>
            <person name="Grigoriev I.V."/>
            <person name="Hibbett D.S."/>
            <person name="Martin F."/>
            <person name="Nordberg H.P."/>
            <person name="Cantor M.N."/>
            <person name="Hua S.X."/>
        </authorList>
    </citation>
    <scope>NUCLEOTIDE SEQUENCE [LARGE SCALE GENOMIC DNA]</scope>
    <source>
        <strain evidence="6">h7</strain>
    </source>
</reference>
<dbReference type="Gene3D" id="1.25.40.20">
    <property type="entry name" value="Ankyrin repeat-containing domain"/>
    <property type="match status" value="2"/>
</dbReference>
<evidence type="ECO:0000256" key="3">
    <source>
        <dbReference type="PROSITE-ProRule" id="PRU00023"/>
    </source>
</evidence>
<accession>A0A0C3CQB3</accession>
<name>A0A0C3CQB3_HEBCY</name>
<feature type="compositionally biased region" description="Low complexity" evidence="4">
    <location>
        <begin position="460"/>
        <end position="479"/>
    </location>
</feature>
<feature type="region of interest" description="Disordered" evidence="4">
    <location>
        <begin position="232"/>
        <end position="352"/>
    </location>
</feature>
<feature type="repeat" description="ANK" evidence="3">
    <location>
        <begin position="160"/>
        <end position="192"/>
    </location>
</feature>
<evidence type="ECO:0000313" key="6">
    <source>
        <dbReference type="Proteomes" id="UP000053424"/>
    </source>
</evidence>
<keyword evidence="6" id="KW-1185">Reference proteome</keyword>
<evidence type="ECO:0000256" key="1">
    <source>
        <dbReference type="ARBA" id="ARBA00022737"/>
    </source>
</evidence>
<dbReference type="PRINTS" id="PR01415">
    <property type="entry name" value="ANKYRIN"/>
</dbReference>
<dbReference type="PROSITE" id="PS50088">
    <property type="entry name" value="ANK_REPEAT"/>
    <property type="match status" value="2"/>
</dbReference>
<organism evidence="5 6">
    <name type="scientific">Hebeloma cylindrosporum</name>
    <dbReference type="NCBI Taxonomy" id="76867"/>
    <lineage>
        <taxon>Eukaryota</taxon>
        <taxon>Fungi</taxon>
        <taxon>Dikarya</taxon>
        <taxon>Basidiomycota</taxon>
        <taxon>Agaricomycotina</taxon>
        <taxon>Agaricomycetes</taxon>
        <taxon>Agaricomycetidae</taxon>
        <taxon>Agaricales</taxon>
        <taxon>Agaricineae</taxon>
        <taxon>Hymenogastraceae</taxon>
        <taxon>Hebeloma</taxon>
    </lineage>
</organism>
<dbReference type="STRING" id="686832.A0A0C3CQB3"/>
<evidence type="ECO:0000313" key="5">
    <source>
        <dbReference type="EMBL" id="KIM46061.1"/>
    </source>
</evidence>
<dbReference type="Proteomes" id="UP000053424">
    <property type="component" value="Unassembled WGS sequence"/>
</dbReference>
<dbReference type="InterPro" id="IPR002110">
    <property type="entry name" value="Ankyrin_rpt"/>
</dbReference>
<gene>
    <name evidence="5" type="ORF">M413DRAFT_441124</name>
</gene>
<feature type="compositionally biased region" description="Polar residues" evidence="4">
    <location>
        <begin position="420"/>
        <end position="459"/>
    </location>
</feature>
<proteinExistence type="predicted"/>
<dbReference type="Pfam" id="PF12796">
    <property type="entry name" value="Ank_2"/>
    <property type="match status" value="1"/>
</dbReference>
<dbReference type="HOGENOM" id="CLU_490946_0_0_1"/>
<reference evidence="6" key="2">
    <citation type="submission" date="2015-01" db="EMBL/GenBank/DDBJ databases">
        <title>Evolutionary Origins and Diversification of the Mycorrhizal Mutualists.</title>
        <authorList>
            <consortium name="DOE Joint Genome Institute"/>
            <consortium name="Mycorrhizal Genomics Consortium"/>
            <person name="Kohler A."/>
            <person name="Kuo A."/>
            <person name="Nagy L.G."/>
            <person name="Floudas D."/>
            <person name="Copeland A."/>
            <person name="Barry K.W."/>
            <person name="Cichocki N."/>
            <person name="Veneault-Fourrey C."/>
            <person name="LaButti K."/>
            <person name="Lindquist E.A."/>
            <person name="Lipzen A."/>
            <person name="Lundell T."/>
            <person name="Morin E."/>
            <person name="Murat C."/>
            <person name="Riley R."/>
            <person name="Ohm R."/>
            <person name="Sun H."/>
            <person name="Tunlid A."/>
            <person name="Henrissat B."/>
            <person name="Grigoriev I.V."/>
            <person name="Hibbett D.S."/>
            <person name="Martin F."/>
        </authorList>
    </citation>
    <scope>NUCLEOTIDE SEQUENCE [LARGE SCALE GENOMIC DNA]</scope>
    <source>
        <strain evidence="6">h7</strain>
    </source>
</reference>